<accession>A0A9W9G3L9</accession>
<dbReference type="GO" id="GO:0005351">
    <property type="term" value="F:carbohydrate:proton symporter activity"/>
    <property type="evidence" value="ECO:0007669"/>
    <property type="project" value="TreeGrafter"/>
</dbReference>
<dbReference type="Proteomes" id="UP001149074">
    <property type="component" value="Unassembled WGS sequence"/>
</dbReference>
<dbReference type="AlphaFoldDB" id="A0A9W9G3L9"/>
<sequence>MAQGALTGYDRGLFGGIETNTDFLNTINNPNDALLRFVLTIYNLDYLAGCLLNFMTGNVDCHELNCVTAFQPFRKTTSDQAATSTSFSVELHVNIRRLRLLNPMVPLPEILLLHARAKGTAIGFSSNWLWSFVIVMITPTIFRNIEWNLTSPSCTQTPHSSRFVYFCYPETANLTLEEIYLPYSEHGTSALHVAEIFQKQIREKGQIGPDTESTIDTEVVHDDGKE</sequence>
<organism evidence="6 7">
    <name type="scientific">Penicillium argentinense</name>
    <dbReference type="NCBI Taxonomy" id="1131581"/>
    <lineage>
        <taxon>Eukaryota</taxon>
        <taxon>Fungi</taxon>
        <taxon>Dikarya</taxon>
        <taxon>Ascomycota</taxon>
        <taxon>Pezizomycotina</taxon>
        <taxon>Eurotiomycetes</taxon>
        <taxon>Eurotiomycetidae</taxon>
        <taxon>Eurotiales</taxon>
        <taxon>Aspergillaceae</taxon>
        <taxon>Penicillium</taxon>
    </lineage>
</organism>
<evidence type="ECO:0000256" key="3">
    <source>
        <dbReference type="ARBA" id="ARBA00022989"/>
    </source>
</evidence>
<dbReference type="InterPro" id="IPR050360">
    <property type="entry name" value="MFS_Sugar_Transporters"/>
</dbReference>
<evidence type="ECO:0000256" key="2">
    <source>
        <dbReference type="ARBA" id="ARBA00022692"/>
    </source>
</evidence>
<dbReference type="GeneID" id="81352655"/>
<comment type="subcellular location">
    <subcellularLocation>
        <location evidence="1">Membrane</location>
        <topology evidence="1">Multi-pass membrane protein</topology>
    </subcellularLocation>
</comment>
<dbReference type="Pfam" id="PF00083">
    <property type="entry name" value="Sugar_tr"/>
    <property type="match status" value="1"/>
</dbReference>
<name>A0A9W9G3L9_9EURO</name>
<proteinExistence type="predicted"/>
<dbReference type="GO" id="GO:0016020">
    <property type="term" value="C:membrane"/>
    <property type="evidence" value="ECO:0007669"/>
    <property type="project" value="UniProtKB-SubCell"/>
</dbReference>
<protein>
    <submittedName>
        <fullName evidence="6">Uncharacterized protein</fullName>
    </submittedName>
</protein>
<evidence type="ECO:0000313" key="6">
    <source>
        <dbReference type="EMBL" id="KAJ5110647.1"/>
    </source>
</evidence>
<feature type="region of interest" description="Disordered" evidence="5">
    <location>
        <begin position="207"/>
        <end position="226"/>
    </location>
</feature>
<keyword evidence="3" id="KW-1133">Transmembrane helix</keyword>
<dbReference type="InterPro" id="IPR005828">
    <property type="entry name" value="MFS_sugar_transport-like"/>
</dbReference>
<evidence type="ECO:0000313" key="7">
    <source>
        <dbReference type="Proteomes" id="UP001149074"/>
    </source>
</evidence>
<dbReference type="PANTHER" id="PTHR48022:SF72">
    <property type="entry name" value="MAJOR FACILITATOR SUPERFAMILY (MFS) PROFILE DOMAIN-CONTAINING PROTEIN-RELATED"/>
    <property type="match status" value="1"/>
</dbReference>
<gene>
    <name evidence="6" type="ORF">N7532_001182</name>
</gene>
<dbReference type="InterPro" id="IPR036259">
    <property type="entry name" value="MFS_trans_sf"/>
</dbReference>
<dbReference type="Gene3D" id="1.20.1250.20">
    <property type="entry name" value="MFS general substrate transporter like domains"/>
    <property type="match status" value="1"/>
</dbReference>
<dbReference type="RefSeq" id="XP_056478717.1">
    <property type="nucleotide sequence ID" value="XM_056613676.1"/>
</dbReference>
<evidence type="ECO:0000256" key="4">
    <source>
        <dbReference type="ARBA" id="ARBA00023136"/>
    </source>
</evidence>
<reference evidence="6" key="1">
    <citation type="submission" date="2022-11" db="EMBL/GenBank/DDBJ databases">
        <authorList>
            <person name="Petersen C."/>
        </authorList>
    </citation>
    <scope>NUCLEOTIDE SEQUENCE</scope>
    <source>
        <strain evidence="6">IBT 30761</strain>
    </source>
</reference>
<keyword evidence="7" id="KW-1185">Reference proteome</keyword>
<dbReference type="EMBL" id="JAPQKI010000002">
    <property type="protein sequence ID" value="KAJ5110647.1"/>
    <property type="molecule type" value="Genomic_DNA"/>
</dbReference>
<dbReference type="PANTHER" id="PTHR48022">
    <property type="entry name" value="PLASTIDIC GLUCOSE TRANSPORTER 4"/>
    <property type="match status" value="1"/>
</dbReference>
<keyword evidence="2" id="KW-0812">Transmembrane</keyword>
<comment type="caution">
    <text evidence="6">The sequence shown here is derived from an EMBL/GenBank/DDBJ whole genome shotgun (WGS) entry which is preliminary data.</text>
</comment>
<dbReference type="OrthoDB" id="4328907at2759"/>
<keyword evidence="4" id="KW-0472">Membrane</keyword>
<reference evidence="6" key="2">
    <citation type="journal article" date="2023" name="IMA Fungus">
        <title>Comparative genomic study of the Penicillium genus elucidates a diverse pangenome and 15 lateral gene transfer events.</title>
        <authorList>
            <person name="Petersen C."/>
            <person name="Sorensen T."/>
            <person name="Nielsen M.R."/>
            <person name="Sondergaard T.E."/>
            <person name="Sorensen J.L."/>
            <person name="Fitzpatrick D.A."/>
            <person name="Frisvad J.C."/>
            <person name="Nielsen K.L."/>
        </authorList>
    </citation>
    <scope>NUCLEOTIDE SEQUENCE</scope>
    <source>
        <strain evidence="6">IBT 30761</strain>
    </source>
</reference>
<evidence type="ECO:0000256" key="1">
    <source>
        <dbReference type="ARBA" id="ARBA00004141"/>
    </source>
</evidence>
<evidence type="ECO:0000256" key="5">
    <source>
        <dbReference type="SAM" id="MobiDB-lite"/>
    </source>
</evidence>